<dbReference type="GO" id="GO:0043065">
    <property type="term" value="P:positive regulation of apoptotic process"/>
    <property type="evidence" value="ECO:0007669"/>
    <property type="project" value="InterPro"/>
</dbReference>
<dbReference type="GO" id="GO:0005635">
    <property type="term" value="C:nuclear envelope"/>
    <property type="evidence" value="ECO:0007669"/>
    <property type="project" value="TreeGrafter"/>
</dbReference>
<dbReference type="Proteomes" id="UP001046870">
    <property type="component" value="Chromosome 4"/>
</dbReference>
<sequence>MSQPSCQSQEDSLYGSWVELEGIPAVLTTGLQSTASSFLQGELESMLQDAQLECERSTHTRSPPQDTSGSSRTANKDNCSKDCMTQEDECQDSNKLERRVNPEWLQNWANQPDNLPPKDFVFQRLKQSASLSMRGSVMMKSGLFTSDLPLFLIPSLLTSHLLTLGLGIYIGKRLAASTSTL</sequence>
<accession>A0A9D3TAE5</accession>
<evidence type="ECO:0000256" key="5">
    <source>
        <dbReference type="ARBA" id="ARBA00022703"/>
    </source>
</evidence>
<dbReference type="InterPro" id="IPR010548">
    <property type="entry name" value="BNIP3"/>
</dbReference>
<evidence type="ECO:0000313" key="12">
    <source>
        <dbReference type="Proteomes" id="UP001046870"/>
    </source>
</evidence>
<keyword evidence="12" id="KW-1185">Reference proteome</keyword>
<name>A0A9D3TAE5_MEGAT</name>
<gene>
    <name evidence="11" type="ORF">MATL_G00063680</name>
</gene>
<comment type="caution">
    <text evidence="11">The sequence shown here is derived from an EMBL/GenBank/DDBJ whole genome shotgun (WGS) entry which is preliminary data.</text>
</comment>
<keyword evidence="4 10" id="KW-0812">Transmembrane</keyword>
<evidence type="ECO:0000256" key="3">
    <source>
        <dbReference type="ARBA" id="ARBA00007710"/>
    </source>
</evidence>
<dbReference type="OrthoDB" id="5857140at2759"/>
<dbReference type="GO" id="GO:0051607">
    <property type="term" value="P:defense response to virus"/>
    <property type="evidence" value="ECO:0007669"/>
    <property type="project" value="TreeGrafter"/>
</dbReference>
<evidence type="ECO:0000256" key="7">
    <source>
        <dbReference type="ARBA" id="ARBA00023128"/>
    </source>
</evidence>
<dbReference type="Pfam" id="PF06553">
    <property type="entry name" value="BNIP3"/>
    <property type="match status" value="1"/>
</dbReference>
<feature type="compositionally biased region" description="Polar residues" evidence="9">
    <location>
        <begin position="60"/>
        <end position="73"/>
    </location>
</feature>
<evidence type="ECO:0000256" key="4">
    <source>
        <dbReference type="ARBA" id="ARBA00022692"/>
    </source>
</evidence>
<evidence type="ECO:0000256" key="10">
    <source>
        <dbReference type="SAM" id="Phobius"/>
    </source>
</evidence>
<evidence type="ECO:0000256" key="8">
    <source>
        <dbReference type="ARBA" id="ARBA00023136"/>
    </source>
</evidence>
<organism evidence="11 12">
    <name type="scientific">Megalops atlanticus</name>
    <name type="common">Tarpon</name>
    <name type="synonym">Clupea gigantea</name>
    <dbReference type="NCBI Taxonomy" id="7932"/>
    <lineage>
        <taxon>Eukaryota</taxon>
        <taxon>Metazoa</taxon>
        <taxon>Chordata</taxon>
        <taxon>Craniata</taxon>
        <taxon>Vertebrata</taxon>
        <taxon>Euteleostomi</taxon>
        <taxon>Actinopterygii</taxon>
        <taxon>Neopterygii</taxon>
        <taxon>Teleostei</taxon>
        <taxon>Elopiformes</taxon>
        <taxon>Megalopidae</taxon>
        <taxon>Megalops</taxon>
    </lineage>
</organism>
<proteinExistence type="inferred from homology"/>
<keyword evidence="8 10" id="KW-0472">Membrane</keyword>
<keyword evidence="5" id="KW-0053">Apoptosis</keyword>
<keyword evidence="7" id="KW-0496">Mitochondrion</keyword>
<evidence type="ECO:0008006" key="13">
    <source>
        <dbReference type="Google" id="ProtNLM"/>
    </source>
</evidence>
<dbReference type="GO" id="GO:0005783">
    <property type="term" value="C:endoplasmic reticulum"/>
    <property type="evidence" value="ECO:0007669"/>
    <property type="project" value="TreeGrafter"/>
</dbReference>
<evidence type="ECO:0000256" key="9">
    <source>
        <dbReference type="SAM" id="MobiDB-lite"/>
    </source>
</evidence>
<dbReference type="GO" id="GO:0005741">
    <property type="term" value="C:mitochondrial outer membrane"/>
    <property type="evidence" value="ECO:0007669"/>
    <property type="project" value="TreeGrafter"/>
</dbReference>
<evidence type="ECO:0000313" key="11">
    <source>
        <dbReference type="EMBL" id="KAG7481155.1"/>
    </source>
</evidence>
<feature type="transmembrane region" description="Helical" evidence="10">
    <location>
        <begin position="148"/>
        <end position="171"/>
    </location>
</feature>
<keyword evidence="6 10" id="KW-1133">Transmembrane helix</keyword>
<dbReference type="AlphaFoldDB" id="A0A9D3TAE5"/>
<dbReference type="Gene3D" id="6.10.250.1020">
    <property type="match status" value="1"/>
</dbReference>
<reference evidence="11" key="1">
    <citation type="submission" date="2021-01" db="EMBL/GenBank/DDBJ databases">
        <authorList>
            <person name="Zahm M."/>
            <person name="Roques C."/>
            <person name="Cabau C."/>
            <person name="Klopp C."/>
            <person name="Donnadieu C."/>
            <person name="Jouanno E."/>
            <person name="Lampietro C."/>
            <person name="Louis A."/>
            <person name="Herpin A."/>
            <person name="Echchiki A."/>
            <person name="Berthelot C."/>
            <person name="Parey E."/>
            <person name="Roest-Crollius H."/>
            <person name="Braasch I."/>
            <person name="Postlethwait J."/>
            <person name="Bobe J."/>
            <person name="Montfort J."/>
            <person name="Bouchez O."/>
            <person name="Begum T."/>
            <person name="Mejri S."/>
            <person name="Adams A."/>
            <person name="Chen W.-J."/>
            <person name="Guiguen Y."/>
        </authorList>
    </citation>
    <scope>NUCLEOTIDE SEQUENCE</scope>
    <source>
        <strain evidence="11">YG-15Mar2019-1</strain>
        <tissue evidence="11">Brain</tissue>
    </source>
</reference>
<comment type="similarity">
    <text evidence="3">Belongs to the NIP3 family.</text>
</comment>
<protein>
    <recommendedName>
        <fullName evidence="13">BCL2/adenovirus E1B 19 kDa protein-interacting protein 3-like</fullName>
    </recommendedName>
</protein>
<dbReference type="PANTHER" id="PTHR15186">
    <property type="entry name" value="RE48077P"/>
    <property type="match status" value="1"/>
</dbReference>
<comment type="subcellular location">
    <subcellularLocation>
        <location evidence="1">Membrane</location>
        <topology evidence="1">Single-pass membrane protein</topology>
    </subcellularLocation>
    <subcellularLocation>
        <location evidence="2">Mitochondrion membrane</location>
    </subcellularLocation>
</comment>
<dbReference type="GO" id="GO:0042802">
    <property type="term" value="F:identical protein binding"/>
    <property type="evidence" value="ECO:0007669"/>
    <property type="project" value="UniProtKB-ARBA"/>
</dbReference>
<dbReference type="PANTHER" id="PTHR15186:SF9">
    <property type="entry name" value="BCL-2_ADENOVIRUS E1B 19KD INTERACTION PROTEIN XR"/>
    <property type="match status" value="1"/>
</dbReference>
<evidence type="ECO:0000256" key="1">
    <source>
        <dbReference type="ARBA" id="ARBA00004167"/>
    </source>
</evidence>
<feature type="region of interest" description="Disordered" evidence="9">
    <location>
        <begin position="50"/>
        <end position="95"/>
    </location>
</feature>
<evidence type="ECO:0000256" key="2">
    <source>
        <dbReference type="ARBA" id="ARBA00004325"/>
    </source>
</evidence>
<evidence type="ECO:0000256" key="6">
    <source>
        <dbReference type="ARBA" id="ARBA00022989"/>
    </source>
</evidence>
<dbReference type="GO" id="GO:0097345">
    <property type="term" value="P:mitochondrial outer membrane permeabilization"/>
    <property type="evidence" value="ECO:0007669"/>
    <property type="project" value="TreeGrafter"/>
</dbReference>
<dbReference type="EMBL" id="JAFDVH010000004">
    <property type="protein sequence ID" value="KAG7481155.1"/>
    <property type="molecule type" value="Genomic_DNA"/>
</dbReference>